<proteinExistence type="predicted"/>
<dbReference type="PATRIC" id="fig|1263870.3.peg.2085"/>
<reference evidence="1 2" key="1">
    <citation type="journal article" date="2013" name="Mar. Genomics">
        <title>Expression of sulfatases in Rhodopirellula baltica and the diversity of sulfatases in the genus Rhodopirellula.</title>
        <authorList>
            <person name="Wegner C.E."/>
            <person name="Richter-Heitmann T."/>
            <person name="Klindworth A."/>
            <person name="Klockow C."/>
            <person name="Richter M."/>
            <person name="Achstetter T."/>
            <person name="Glockner F.O."/>
            <person name="Harder J."/>
        </authorList>
    </citation>
    <scope>NUCLEOTIDE SEQUENCE [LARGE SCALE GENOMIC DNA]</scope>
    <source>
        <strain evidence="1 2">SM41</strain>
    </source>
</reference>
<gene>
    <name evidence="1" type="ORF">RSSM_01953</name>
</gene>
<accession>M5U5A2</accession>
<organism evidence="1 2">
    <name type="scientific">Rhodopirellula sallentina SM41</name>
    <dbReference type="NCBI Taxonomy" id="1263870"/>
    <lineage>
        <taxon>Bacteria</taxon>
        <taxon>Pseudomonadati</taxon>
        <taxon>Planctomycetota</taxon>
        <taxon>Planctomycetia</taxon>
        <taxon>Pirellulales</taxon>
        <taxon>Pirellulaceae</taxon>
        <taxon>Rhodopirellula</taxon>
    </lineage>
</organism>
<dbReference type="Proteomes" id="UP000011885">
    <property type="component" value="Unassembled WGS sequence"/>
</dbReference>
<keyword evidence="2" id="KW-1185">Reference proteome</keyword>
<evidence type="ECO:0000313" key="1">
    <source>
        <dbReference type="EMBL" id="EMI56620.1"/>
    </source>
</evidence>
<protein>
    <submittedName>
        <fullName evidence="1">Uncharacterized protein</fullName>
    </submittedName>
</protein>
<dbReference type="EMBL" id="ANOH01000136">
    <property type="protein sequence ID" value="EMI56620.1"/>
    <property type="molecule type" value="Genomic_DNA"/>
</dbReference>
<comment type="caution">
    <text evidence="1">The sequence shown here is derived from an EMBL/GenBank/DDBJ whole genome shotgun (WGS) entry which is preliminary data.</text>
</comment>
<evidence type="ECO:0000313" key="2">
    <source>
        <dbReference type="Proteomes" id="UP000011885"/>
    </source>
</evidence>
<name>M5U5A2_9BACT</name>
<sequence>MRIGRSERLIPAEPPLHLGESLMSAPPVDDTEVVRQSVGEYL</sequence>
<dbReference type="AlphaFoldDB" id="M5U5A2"/>